<name>A0A915J3U1_ROMCU</name>
<dbReference type="WBParaSite" id="nRc.2.0.1.t21137-RA">
    <property type="protein sequence ID" value="nRc.2.0.1.t21137-RA"/>
    <property type="gene ID" value="nRc.2.0.1.g21137"/>
</dbReference>
<evidence type="ECO:0000313" key="1">
    <source>
        <dbReference type="Proteomes" id="UP000887565"/>
    </source>
</evidence>
<keyword evidence="1" id="KW-1185">Reference proteome</keyword>
<dbReference type="AlphaFoldDB" id="A0A915J3U1"/>
<reference evidence="2" key="1">
    <citation type="submission" date="2022-11" db="UniProtKB">
        <authorList>
            <consortium name="WormBaseParasite"/>
        </authorList>
    </citation>
    <scope>IDENTIFICATION</scope>
</reference>
<protein>
    <submittedName>
        <fullName evidence="2">Uncharacterized protein</fullName>
    </submittedName>
</protein>
<proteinExistence type="predicted"/>
<organism evidence="1 2">
    <name type="scientific">Romanomermis culicivorax</name>
    <name type="common">Nematode worm</name>
    <dbReference type="NCBI Taxonomy" id="13658"/>
    <lineage>
        <taxon>Eukaryota</taxon>
        <taxon>Metazoa</taxon>
        <taxon>Ecdysozoa</taxon>
        <taxon>Nematoda</taxon>
        <taxon>Enoplea</taxon>
        <taxon>Dorylaimia</taxon>
        <taxon>Mermithida</taxon>
        <taxon>Mermithoidea</taxon>
        <taxon>Mermithidae</taxon>
        <taxon>Romanomermis</taxon>
    </lineage>
</organism>
<dbReference type="Proteomes" id="UP000887565">
    <property type="component" value="Unplaced"/>
</dbReference>
<evidence type="ECO:0000313" key="2">
    <source>
        <dbReference type="WBParaSite" id="nRc.2.0.1.t21137-RA"/>
    </source>
</evidence>
<accession>A0A915J3U1</accession>
<sequence length="108" mass="12227">MNKGPLTLKFENNHPYLESPPLHFSQSHNMIILSDHDIEENTAIIIDKNLGDEYVFYTHNGTLLLTNVRQSNDSCQMLNAISKDSVAVLIMDYSSSKVLQSIILTFND</sequence>